<comment type="subcellular location">
    <subcellularLocation>
        <location evidence="1">Secreted</location>
    </subcellularLocation>
</comment>
<evidence type="ECO:0000256" key="1">
    <source>
        <dbReference type="ARBA" id="ARBA00004613"/>
    </source>
</evidence>
<dbReference type="InterPro" id="IPR006170">
    <property type="entry name" value="PBP/GOBP"/>
</dbReference>
<proteinExistence type="inferred from homology"/>
<dbReference type="InterPro" id="IPR036728">
    <property type="entry name" value="PBP_GOBP_sf"/>
</dbReference>
<organism evidence="5 6">
    <name type="scientific">Molorchus minor</name>
    <dbReference type="NCBI Taxonomy" id="1323400"/>
    <lineage>
        <taxon>Eukaryota</taxon>
        <taxon>Metazoa</taxon>
        <taxon>Ecdysozoa</taxon>
        <taxon>Arthropoda</taxon>
        <taxon>Hexapoda</taxon>
        <taxon>Insecta</taxon>
        <taxon>Pterygota</taxon>
        <taxon>Neoptera</taxon>
        <taxon>Endopterygota</taxon>
        <taxon>Coleoptera</taxon>
        <taxon>Polyphaga</taxon>
        <taxon>Cucujiformia</taxon>
        <taxon>Chrysomeloidea</taxon>
        <taxon>Cerambycidae</taxon>
        <taxon>Lamiinae</taxon>
        <taxon>Monochamini</taxon>
        <taxon>Molorchus</taxon>
    </lineage>
</organism>
<dbReference type="PANTHER" id="PTHR11857">
    <property type="entry name" value="ODORANT BINDING PROTEIN-RELATED"/>
    <property type="match status" value="1"/>
</dbReference>
<evidence type="ECO:0000256" key="3">
    <source>
        <dbReference type="ARBA" id="ARBA00022525"/>
    </source>
</evidence>
<evidence type="ECO:0000256" key="4">
    <source>
        <dbReference type="ARBA" id="ARBA00022729"/>
    </source>
</evidence>
<name>A0ABQ9JQ35_9CUCU</name>
<dbReference type="EMBL" id="JAPWTJ010000287">
    <property type="protein sequence ID" value="KAJ8980113.1"/>
    <property type="molecule type" value="Genomic_DNA"/>
</dbReference>
<sequence>MAYHILRSSFSVIIQGVLENTHYKLFKKVAEINFTDELKTKLAEHHKACTVPSRDKEFLESLVTGHFLDDQQFKEYLFCISKLTGFQNENGDINKTLVLEELRKSIKDPSKAEEYTETCLSKATNSPTETVYAVKKCIDAISSESSVVDLEGQKEFQNAFDRDHPAKWNGTSVFISNVFGNKMGTVLASSLRIRLYVLIYKKTAIENTAVMSTDRGCLFVTTHAEINLTDEQKTKLVEHHKACTVPSRDKEFLESLVTGDLLDDQQFKEYLFCISKLIGFQNENGDINRTRILEKLRKSIKDPSKAEEYTETCLSKATNSPTETVYAVIKCVDAISPESSVFR</sequence>
<dbReference type="CDD" id="cd23992">
    <property type="entry name" value="PBP_GOBP"/>
    <property type="match status" value="2"/>
</dbReference>
<keyword evidence="4" id="KW-0732">Signal</keyword>
<keyword evidence="3" id="KW-0964">Secreted</keyword>
<protein>
    <submittedName>
        <fullName evidence="5">Uncharacterized protein</fullName>
    </submittedName>
</protein>
<evidence type="ECO:0000256" key="2">
    <source>
        <dbReference type="ARBA" id="ARBA00008098"/>
    </source>
</evidence>
<dbReference type="Proteomes" id="UP001162164">
    <property type="component" value="Unassembled WGS sequence"/>
</dbReference>
<comment type="similarity">
    <text evidence="2">Belongs to the PBP/GOBP family.</text>
</comment>
<reference evidence="5" key="1">
    <citation type="journal article" date="2023" name="Insect Mol. Biol.">
        <title>Genome sequencing provides insights into the evolution of gene families encoding plant cell wall-degrading enzymes in longhorned beetles.</title>
        <authorList>
            <person name="Shin N.R."/>
            <person name="Okamura Y."/>
            <person name="Kirsch R."/>
            <person name="Pauchet Y."/>
        </authorList>
    </citation>
    <scope>NUCLEOTIDE SEQUENCE</scope>
    <source>
        <strain evidence="5">MMC_N1</strain>
    </source>
</reference>
<dbReference type="PANTHER" id="PTHR11857:SF43">
    <property type="entry name" value="GEO07291P1-RELATED"/>
    <property type="match status" value="1"/>
</dbReference>
<dbReference type="Gene3D" id="1.10.238.20">
    <property type="entry name" value="Pheromone/general odorant binding protein domain"/>
    <property type="match status" value="2"/>
</dbReference>
<evidence type="ECO:0000313" key="5">
    <source>
        <dbReference type="EMBL" id="KAJ8980113.1"/>
    </source>
</evidence>
<evidence type="ECO:0000313" key="6">
    <source>
        <dbReference type="Proteomes" id="UP001162164"/>
    </source>
</evidence>
<comment type="caution">
    <text evidence="5">The sequence shown here is derived from an EMBL/GenBank/DDBJ whole genome shotgun (WGS) entry which is preliminary data.</text>
</comment>
<dbReference type="Pfam" id="PF01395">
    <property type="entry name" value="PBP_GOBP"/>
    <property type="match status" value="2"/>
</dbReference>
<accession>A0ABQ9JQ35</accession>
<dbReference type="SUPFAM" id="SSF47565">
    <property type="entry name" value="Insect pheromone/odorant-binding proteins"/>
    <property type="match status" value="2"/>
</dbReference>
<gene>
    <name evidence="5" type="ORF">NQ317_010899</name>
</gene>
<keyword evidence="6" id="KW-1185">Reference proteome</keyword>